<sequence length="465" mass="51522">MTEQIVEPRPSARPRPTVQLCLASTLYGTVTLTALADSGQLGRPDRRVLVLSNNSAHPETSPRLVDQPDFDHLARHFDEVVDYNAWITPLHPSAWRPREEELLMWERAARQAWGIGEAEVQIVCESIQAPPATTVCRMFPDATIDVYADGLMSYGPTRDRLGATVGTRIDRVLHLDLVPGLRPLLLSEWGARTEVVDTAAFRAVVAGLGEHLALPVPADEPVALVLGQYMSDLELITLEEETDLHLRLLALAAEAGFGTVVFKPHPSAGSAMITPLQRRAEELGVRLVVFDEPIIAEVLYERLSVGLVLSAFSTALMTAANLYGVPVASLGTDTLLTVLRPYQNSNRIPLTIIDQLVPQSVADLRRADRPGAEDLAPLLTAVAHAMQPGHTEHLRPAAVQFLRENYPAYKRYFYKRRLLAAELPGPQRTPVQRVLLEAGQADHPRIREAVSRARKVYRRIRRARR</sequence>
<dbReference type="Proteomes" id="UP000252770">
    <property type="component" value="Unassembled WGS sequence"/>
</dbReference>
<gene>
    <name evidence="1" type="ORF">DT076_18175</name>
</gene>
<reference evidence="1 2" key="1">
    <citation type="submission" date="2018-07" db="EMBL/GenBank/DDBJ databases">
        <title>Desertimonas flava gen. nov. sp. nov.</title>
        <authorList>
            <person name="Liu S."/>
        </authorList>
    </citation>
    <scope>NUCLEOTIDE SEQUENCE [LARGE SCALE GENOMIC DNA]</scope>
    <source>
        <strain evidence="1 2">16Sb5-5</strain>
    </source>
</reference>
<keyword evidence="2" id="KW-1185">Reference proteome</keyword>
<organism evidence="1 2">
    <name type="scientific">Desertihabitans brevis</name>
    <dbReference type="NCBI Taxonomy" id="2268447"/>
    <lineage>
        <taxon>Bacteria</taxon>
        <taxon>Bacillati</taxon>
        <taxon>Actinomycetota</taxon>
        <taxon>Actinomycetes</taxon>
        <taxon>Propionibacteriales</taxon>
        <taxon>Propionibacteriaceae</taxon>
        <taxon>Desertihabitans</taxon>
    </lineage>
</organism>
<name>A0A367YQQ0_9ACTN</name>
<dbReference type="EMBL" id="QOUI01000014">
    <property type="protein sequence ID" value="RCK68110.1"/>
    <property type="molecule type" value="Genomic_DNA"/>
</dbReference>
<dbReference type="Pfam" id="PF07388">
    <property type="entry name" value="A-2_8-polyST"/>
    <property type="match status" value="1"/>
</dbReference>
<dbReference type="RefSeq" id="WP_114128113.1">
    <property type="nucleotide sequence ID" value="NZ_QOUI01000014.1"/>
</dbReference>
<evidence type="ECO:0000313" key="1">
    <source>
        <dbReference type="EMBL" id="RCK68110.1"/>
    </source>
</evidence>
<proteinExistence type="predicted"/>
<dbReference type="AlphaFoldDB" id="A0A367YQQ0"/>
<comment type="caution">
    <text evidence="1">The sequence shown here is derived from an EMBL/GenBank/DDBJ whole genome shotgun (WGS) entry which is preliminary data.</text>
</comment>
<protein>
    <submittedName>
        <fullName evidence="1">Uncharacterized protein</fullName>
    </submittedName>
</protein>
<evidence type="ECO:0000313" key="2">
    <source>
        <dbReference type="Proteomes" id="UP000252770"/>
    </source>
</evidence>
<dbReference type="InterPro" id="IPR010866">
    <property type="entry name" value="A-2_8-polyST"/>
</dbReference>
<accession>A0A367YQQ0</accession>